<dbReference type="InterPro" id="IPR036457">
    <property type="entry name" value="PPM-type-like_dom_sf"/>
</dbReference>
<evidence type="ECO:0000259" key="1">
    <source>
        <dbReference type="PROSITE" id="PS51746"/>
    </source>
</evidence>
<dbReference type="Gene3D" id="3.60.40.10">
    <property type="entry name" value="PPM-type phosphatase domain"/>
    <property type="match status" value="1"/>
</dbReference>
<dbReference type="OrthoDB" id="10264738at2759"/>
<organism evidence="2 3">
    <name type="scientific">Triparma strigata</name>
    <dbReference type="NCBI Taxonomy" id="1606541"/>
    <lineage>
        <taxon>Eukaryota</taxon>
        <taxon>Sar</taxon>
        <taxon>Stramenopiles</taxon>
        <taxon>Ochrophyta</taxon>
        <taxon>Bolidophyceae</taxon>
        <taxon>Parmales</taxon>
        <taxon>Triparmaceae</taxon>
        <taxon>Triparma</taxon>
    </lineage>
</organism>
<accession>A0A9W7AXN5</accession>
<evidence type="ECO:0000313" key="2">
    <source>
        <dbReference type="EMBL" id="GMH75805.1"/>
    </source>
</evidence>
<feature type="domain" description="PPM-type phosphatase" evidence="1">
    <location>
        <begin position="24"/>
        <end position="299"/>
    </location>
</feature>
<reference evidence="3" key="1">
    <citation type="journal article" date="2023" name="Commun. Biol.">
        <title>Genome analysis of Parmales, the sister group of diatoms, reveals the evolutionary specialization of diatoms from phago-mixotrophs to photoautotrophs.</title>
        <authorList>
            <person name="Ban H."/>
            <person name="Sato S."/>
            <person name="Yoshikawa S."/>
            <person name="Yamada K."/>
            <person name="Nakamura Y."/>
            <person name="Ichinomiya M."/>
            <person name="Sato N."/>
            <person name="Blanc-Mathieu R."/>
            <person name="Endo H."/>
            <person name="Kuwata A."/>
            <person name="Ogata H."/>
        </authorList>
    </citation>
    <scope>NUCLEOTIDE SEQUENCE [LARGE SCALE GENOMIC DNA]</scope>
    <source>
        <strain evidence="3">NIES 3701</strain>
    </source>
</reference>
<dbReference type="EMBL" id="BRXY01000193">
    <property type="protein sequence ID" value="GMH75805.1"/>
    <property type="molecule type" value="Genomic_DNA"/>
</dbReference>
<dbReference type="InterPro" id="IPR001932">
    <property type="entry name" value="PPM-type_phosphatase-like_dom"/>
</dbReference>
<dbReference type="AlphaFoldDB" id="A0A9W7AXN5"/>
<dbReference type="SMART" id="SM00332">
    <property type="entry name" value="PP2Cc"/>
    <property type="match status" value="1"/>
</dbReference>
<keyword evidence="3" id="KW-1185">Reference proteome</keyword>
<dbReference type="PROSITE" id="PS51746">
    <property type="entry name" value="PPM_2"/>
    <property type="match status" value="1"/>
</dbReference>
<dbReference type="Pfam" id="PF00481">
    <property type="entry name" value="PP2C"/>
    <property type="match status" value="1"/>
</dbReference>
<dbReference type="SUPFAM" id="SSF81606">
    <property type="entry name" value="PP2C-like"/>
    <property type="match status" value="1"/>
</dbReference>
<dbReference type="Proteomes" id="UP001165085">
    <property type="component" value="Unassembled WGS sequence"/>
</dbReference>
<dbReference type="SMART" id="SM00331">
    <property type="entry name" value="PP2C_SIG"/>
    <property type="match status" value="1"/>
</dbReference>
<dbReference type="PANTHER" id="PTHR47992">
    <property type="entry name" value="PROTEIN PHOSPHATASE"/>
    <property type="match status" value="1"/>
</dbReference>
<dbReference type="InterPro" id="IPR015655">
    <property type="entry name" value="PP2C"/>
</dbReference>
<evidence type="ECO:0000313" key="3">
    <source>
        <dbReference type="Proteomes" id="UP001165085"/>
    </source>
</evidence>
<dbReference type="GO" id="GO:0004722">
    <property type="term" value="F:protein serine/threonine phosphatase activity"/>
    <property type="evidence" value="ECO:0007669"/>
    <property type="project" value="InterPro"/>
</dbReference>
<name>A0A9W7AXN5_9STRA</name>
<proteinExistence type="predicted"/>
<sequence>MLAQPVTEKEIHTGKHKNAAGSFEFVHASMQGWRKTMEDAHEIYCPPGASGRYVAFAVYDGHGGSDVAIKASKHAVKMITDEEPFKEYISSPNGEEEGRKQMLIASCEQGLRKADDRIRTLNQVDGEDCDESGCTANINFLTEEFICCANVGDTRAVLCRNGEAVIMSEDHKPTNPGETIRIEKAGGRVTRKRVNGSIAVSRSLGDFFFKSTEGADPWDQPIICKPDVVVVKRDEQQDEFIVCCCDGVWDVMSNQEVCEFVRERLKAGGTNLTLISTELLNFCLTKKSKDNMTAIIVLLSAGQQLIPASCCSIS</sequence>
<gene>
    <name evidence="2" type="ORF">TrST_g1</name>
</gene>
<comment type="caution">
    <text evidence="2">The sequence shown here is derived from an EMBL/GenBank/DDBJ whole genome shotgun (WGS) entry which is preliminary data.</text>
</comment>
<protein>
    <recommendedName>
        <fullName evidence="1">PPM-type phosphatase domain-containing protein</fullName>
    </recommendedName>
</protein>
<dbReference type="CDD" id="cd00143">
    <property type="entry name" value="PP2Cc"/>
    <property type="match status" value="1"/>
</dbReference>